<dbReference type="InterPro" id="IPR034904">
    <property type="entry name" value="FSCA_dom_sf"/>
</dbReference>
<dbReference type="eggNOG" id="KOG3381">
    <property type="taxonomic scope" value="Eukaryota"/>
</dbReference>
<dbReference type="STRING" id="653667.S9VVS0"/>
<dbReference type="PANTHER" id="PTHR12377:SF0">
    <property type="entry name" value="CYTOSOLIC IRON-SULFUR ASSEMBLY COMPONENT 2B"/>
    <property type="match status" value="1"/>
</dbReference>
<dbReference type="Pfam" id="PF01883">
    <property type="entry name" value="FeS_assembly_P"/>
    <property type="match status" value="1"/>
</dbReference>
<accession>S9VVS0</accession>
<dbReference type="HOGENOM" id="CLU_075876_3_1_1"/>
<proteinExistence type="inferred from homology"/>
<evidence type="ECO:0000256" key="2">
    <source>
        <dbReference type="ARBA" id="ARBA00022829"/>
    </source>
</evidence>
<dbReference type="Gene3D" id="3.30.300.130">
    <property type="entry name" value="Fe-S cluster assembly (FSCA)"/>
    <property type="match status" value="1"/>
</dbReference>
<dbReference type="GO" id="GO:0016226">
    <property type="term" value="P:iron-sulfur cluster assembly"/>
    <property type="evidence" value="ECO:0007669"/>
    <property type="project" value="EnsemblFungi"/>
</dbReference>
<feature type="domain" description="MIP18 family-like" evidence="3">
    <location>
        <begin position="79"/>
        <end position="158"/>
    </location>
</feature>
<keyword evidence="5" id="KW-1185">Reference proteome</keyword>
<dbReference type="GO" id="GO:0051604">
    <property type="term" value="P:protein maturation"/>
    <property type="evidence" value="ECO:0007669"/>
    <property type="project" value="InterPro"/>
</dbReference>
<dbReference type="SUPFAM" id="SSF117916">
    <property type="entry name" value="Fe-S cluster assembly (FSCA) domain-like"/>
    <property type="match status" value="1"/>
</dbReference>
<dbReference type="AlphaFoldDB" id="S9VVS0"/>
<dbReference type="InterPro" id="IPR002744">
    <property type="entry name" value="MIP18-like"/>
</dbReference>
<dbReference type="FunFam" id="3.30.300.130:FF:000004">
    <property type="entry name" value="cytosolic iron-sulfur assembly component 2A"/>
    <property type="match status" value="1"/>
</dbReference>
<dbReference type="Gene3D" id="6.10.250.1280">
    <property type="match status" value="1"/>
</dbReference>
<dbReference type="GO" id="GO:0097361">
    <property type="term" value="C:cytosolic [4Fe-4S] assembly targeting complex"/>
    <property type="evidence" value="ECO:0007669"/>
    <property type="project" value="EnsemblFungi"/>
</dbReference>
<dbReference type="InterPro" id="IPR039796">
    <property type="entry name" value="MIP18"/>
</dbReference>
<dbReference type="RefSeq" id="XP_013024790.1">
    <property type="nucleotide sequence ID" value="XM_013169336.1"/>
</dbReference>
<dbReference type="OMA" id="YETKEHH"/>
<dbReference type="EMBL" id="KE546993">
    <property type="protein sequence ID" value="EPY50304.1"/>
    <property type="molecule type" value="Genomic_DNA"/>
</dbReference>
<dbReference type="Proteomes" id="UP000015464">
    <property type="component" value="Unassembled WGS sequence"/>
</dbReference>
<gene>
    <name evidence="4" type="ORF">SPOG_01065</name>
</gene>
<dbReference type="OrthoDB" id="2746at2759"/>
<dbReference type="PANTHER" id="PTHR12377">
    <property type="entry name" value="CYTOSOLIC IRON-SULFUR ASSEMBLY COMPONENT 2B-RELATED"/>
    <property type="match status" value="1"/>
</dbReference>
<comment type="similarity">
    <text evidence="1">Belongs to the MIP18 family.</text>
</comment>
<dbReference type="GO" id="GO:0007059">
    <property type="term" value="P:chromosome segregation"/>
    <property type="evidence" value="ECO:0007669"/>
    <property type="project" value="UniProtKB-KW"/>
</dbReference>
<organism evidence="4 5">
    <name type="scientific">Schizosaccharomyces cryophilus (strain OY26 / ATCC MYA-4695 / CBS 11777 / NBRC 106824 / NRRL Y48691)</name>
    <name type="common">Fission yeast</name>
    <dbReference type="NCBI Taxonomy" id="653667"/>
    <lineage>
        <taxon>Eukaryota</taxon>
        <taxon>Fungi</taxon>
        <taxon>Dikarya</taxon>
        <taxon>Ascomycota</taxon>
        <taxon>Taphrinomycotina</taxon>
        <taxon>Schizosaccharomycetes</taxon>
        <taxon>Schizosaccharomycetales</taxon>
        <taxon>Schizosaccharomycetaceae</taxon>
        <taxon>Schizosaccharomyces</taxon>
    </lineage>
</organism>
<name>S9VVS0_SCHCR</name>
<evidence type="ECO:0000256" key="1">
    <source>
        <dbReference type="ARBA" id="ARBA00010381"/>
    </source>
</evidence>
<reference evidence="4 5" key="1">
    <citation type="journal article" date="2011" name="Science">
        <title>Comparative functional genomics of the fission yeasts.</title>
        <authorList>
            <person name="Rhind N."/>
            <person name="Chen Z."/>
            <person name="Yassour M."/>
            <person name="Thompson D.A."/>
            <person name="Haas B.J."/>
            <person name="Habib N."/>
            <person name="Wapinski I."/>
            <person name="Roy S."/>
            <person name="Lin M.F."/>
            <person name="Heiman D.I."/>
            <person name="Young S.K."/>
            <person name="Furuya K."/>
            <person name="Guo Y."/>
            <person name="Pidoux A."/>
            <person name="Chen H.M."/>
            <person name="Robbertse B."/>
            <person name="Goldberg J.M."/>
            <person name="Aoki K."/>
            <person name="Bayne E.H."/>
            <person name="Berlin A.M."/>
            <person name="Desjardins C.A."/>
            <person name="Dobbs E."/>
            <person name="Dukaj L."/>
            <person name="Fan L."/>
            <person name="FitzGerald M.G."/>
            <person name="French C."/>
            <person name="Gujja S."/>
            <person name="Hansen K."/>
            <person name="Keifenheim D."/>
            <person name="Levin J.Z."/>
            <person name="Mosher R.A."/>
            <person name="Mueller C.A."/>
            <person name="Pfiffner J."/>
            <person name="Priest M."/>
            <person name="Russ C."/>
            <person name="Smialowska A."/>
            <person name="Swoboda P."/>
            <person name="Sykes S.M."/>
            <person name="Vaughn M."/>
            <person name="Vengrova S."/>
            <person name="Yoder R."/>
            <person name="Zeng Q."/>
            <person name="Allshire R."/>
            <person name="Baulcombe D."/>
            <person name="Birren B.W."/>
            <person name="Brown W."/>
            <person name="Ekwall K."/>
            <person name="Kellis M."/>
            <person name="Leatherwood J."/>
            <person name="Levin H."/>
            <person name="Margalit H."/>
            <person name="Martienssen R."/>
            <person name="Nieduszynski C.A."/>
            <person name="Spatafora J.W."/>
            <person name="Friedman N."/>
            <person name="Dalgaard J.Z."/>
            <person name="Baumann P."/>
            <person name="Niki H."/>
            <person name="Regev A."/>
            <person name="Nusbaum C."/>
        </authorList>
    </citation>
    <scope>NUCLEOTIDE SEQUENCE [LARGE SCALE GENOMIC DNA]</scope>
    <source>
        <strain evidence="5">OY26 / ATCC MYA-4695 / CBS 11777 / NBRC 106824 / NRRL Y48691</strain>
    </source>
</reference>
<protein>
    <submittedName>
        <fullName evidence="4">Sister chromatid cohesion protein</fullName>
    </submittedName>
</protein>
<evidence type="ECO:0000313" key="4">
    <source>
        <dbReference type="EMBL" id="EPY50304.1"/>
    </source>
</evidence>
<evidence type="ECO:0000259" key="3">
    <source>
        <dbReference type="Pfam" id="PF01883"/>
    </source>
</evidence>
<sequence length="201" mass="22797">MANSGERRLYIYIYIHVQVFSMSATLQNENPEVKALSQLPTRAQEEEENLFLKGNEGWLWDISDELENVEKIRDAVDAQEIFDLLAKINDPEHPLTLAQLSVVKLEDIEVYDNVDGNSAVIVHITPTIPHCSMCTLIGLCIRVRLERCLPPRFHVDVKVKKGTHASELQVNKQLNDKERVAAACENEQLLNVLNSMMSTCI</sequence>
<evidence type="ECO:0000313" key="5">
    <source>
        <dbReference type="Proteomes" id="UP000015464"/>
    </source>
</evidence>
<keyword evidence="2" id="KW-0159">Chromosome partition</keyword>
<dbReference type="GeneID" id="25035396"/>